<dbReference type="EMBL" id="SMFT01000003">
    <property type="protein sequence ID" value="TCJ97960.1"/>
    <property type="molecule type" value="Genomic_DNA"/>
</dbReference>
<feature type="coiled-coil region" evidence="1">
    <location>
        <begin position="39"/>
        <end position="101"/>
    </location>
</feature>
<accession>A0A4R1FUH5</accession>
<protein>
    <submittedName>
        <fullName evidence="2">Uncharacterized protein</fullName>
    </submittedName>
</protein>
<evidence type="ECO:0000256" key="1">
    <source>
        <dbReference type="SAM" id="Coils"/>
    </source>
</evidence>
<gene>
    <name evidence="2" type="ORF">EV694_1557</name>
</gene>
<evidence type="ECO:0000313" key="3">
    <source>
        <dbReference type="Proteomes" id="UP000294702"/>
    </source>
</evidence>
<name>A0A4R1FUH5_9PAST</name>
<keyword evidence="3" id="KW-1185">Reference proteome</keyword>
<sequence>MIDTLKQDNKTIELKNRINIIQNDFNSIQNKLLEKQANIARNKKLIEALIQENDSLENKIDGLNIDGDIDFTDIDKYSDEINSNNRKITLLQKAINKANAEIELLLITEYKDKEQALSIEYKKLFNYLSEKAMPLVFSPQVIHSINLLHKLFINSEQATNDKVCFLDYLSSYLKSQLSDVDLTELDIIGYQKAFDIPYITLFDRQERIQQLQATIAKP</sequence>
<evidence type="ECO:0000313" key="2">
    <source>
        <dbReference type="EMBL" id="TCJ97960.1"/>
    </source>
</evidence>
<reference evidence="2 3" key="1">
    <citation type="submission" date="2019-03" db="EMBL/GenBank/DDBJ databases">
        <title>Genomic Encyclopedia of Type Strains, Phase IV (KMG-IV): sequencing the most valuable type-strain genomes for metagenomic binning, comparative biology and taxonomic classification.</title>
        <authorList>
            <person name="Goeker M."/>
        </authorList>
    </citation>
    <scope>NUCLEOTIDE SEQUENCE [LARGE SCALE GENOMIC DNA]</scope>
    <source>
        <strain evidence="2 3">DSM 15534</strain>
    </source>
</reference>
<dbReference type="AlphaFoldDB" id="A0A4R1FUH5"/>
<keyword evidence="1" id="KW-0175">Coiled coil</keyword>
<dbReference type="RefSeq" id="WP_132691158.1">
    <property type="nucleotide sequence ID" value="NZ_SMFT01000003.1"/>
</dbReference>
<organism evidence="2 3">
    <name type="scientific">Volucribacter psittacicida</name>
    <dbReference type="NCBI Taxonomy" id="203482"/>
    <lineage>
        <taxon>Bacteria</taxon>
        <taxon>Pseudomonadati</taxon>
        <taxon>Pseudomonadota</taxon>
        <taxon>Gammaproteobacteria</taxon>
        <taxon>Pasteurellales</taxon>
        <taxon>Pasteurellaceae</taxon>
        <taxon>Volucribacter</taxon>
    </lineage>
</organism>
<proteinExistence type="predicted"/>
<dbReference type="Proteomes" id="UP000294702">
    <property type="component" value="Unassembled WGS sequence"/>
</dbReference>
<comment type="caution">
    <text evidence="2">The sequence shown here is derived from an EMBL/GenBank/DDBJ whole genome shotgun (WGS) entry which is preliminary data.</text>
</comment>